<dbReference type="Proteomes" id="UP001589894">
    <property type="component" value="Unassembled WGS sequence"/>
</dbReference>
<feature type="compositionally biased region" description="Basic residues" evidence="1">
    <location>
        <begin position="35"/>
        <end position="50"/>
    </location>
</feature>
<comment type="caution">
    <text evidence="2">The sequence shown here is derived from an EMBL/GenBank/DDBJ whole genome shotgun (WGS) entry which is preliminary data.</text>
</comment>
<evidence type="ECO:0000313" key="3">
    <source>
        <dbReference type="Proteomes" id="UP001589894"/>
    </source>
</evidence>
<accession>A0ABV6NZZ1</accession>
<evidence type="ECO:0000313" key="2">
    <source>
        <dbReference type="EMBL" id="MFC0566342.1"/>
    </source>
</evidence>
<proteinExistence type="predicted"/>
<dbReference type="EMBL" id="JBHLUE010000016">
    <property type="protein sequence ID" value="MFC0566342.1"/>
    <property type="molecule type" value="Genomic_DNA"/>
</dbReference>
<organism evidence="2 3">
    <name type="scientific">Plantactinospora siamensis</name>
    <dbReference type="NCBI Taxonomy" id="555372"/>
    <lineage>
        <taxon>Bacteria</taxon>
        <taxon>Bacillati</taxon>
        <taxon>Actinomycetota</taxon>
        <taxon>Actinomycetes</taxon>
        <taxon>Micromonosporales</taxon>
        <taxon>Micromonosporaceae</taxon>
        <taxon>Plantactinospora</taxon>
    </lineage>
</organism>
<reference evidence="2 3" key="1">
    <citation type="submission" date="2024-09" db="EMBL/GenBank/DDBJ databases">
        <authorList>
            <person name="Sun Q."/>
            <person name="Mori K."/>
        </authorList>
    </citation>
    <scope>NUCLEOTIDE SEQUENCE [LARGE SCALE GENOMIC DNA]</scope>
    <source>
        <strain evidence="2 3">TBRC 2205</strain>
    </source>
</reference>
<gene>
    <name evidence="2" type="ORF">ACFFHU_19645</name>
</gene>
<protein>
    <submittedName>
        <fullName evidence="2">Uncharacterized protein</fullName>
    </submittedName>
</protein>
<feature type="region of interest" description="Disordered" evidence="1">
    <location>
        <begin position="30"/>
        <end position="56"/>
    </location>
</feature>
<name>A0ABV6NZZ1_9ACTN</name>
<keyword evidence="3" id="KW-1185">Reference proteome</keyword>
<sequence length="56" mass="6502">MIGLSHEEIMLEMYRDRSQEMRRHAAEVRLAHSAARTRHGTGRSWLRRRSSAGPAE</sequence>
<evidence type="ECO:0000256" key="1">
    <source>
        <dbReference type="SAM" id="MobiDB-lite"/>
    </source>
</evidence>
<dbReference type="RefSeq" id="WP_377340940.1">
    <property type="nucleotide sequence ID" value="NZ_JBHLUE010000016.1"/>
</dbReference>